<comment type="caution">
    <text evidence="2">The sequence shown here is derived from an EMBL/GenBank/DDBJ whole genome shotgun (WGS) entry which is preliminary data.</text>
</comment>
<dbReference type="AlphaFoldDB" id="A0A3D8P6E6"/>
<reference evidence="2 3" key="1">
    <citation type="submission" date="2018-08" db="EMBL/GenBank/DDBJ databases">
        <title>Form III RuBisCO-mediated autotrophy in Thermodesulfobium bacteria.</title>
        <authorList>
            <person name="Toshchakov S.V."/>
            <person name="Kublanov I.V."/>
            <person name="Frolov E."/>
            <person name="Bonch-Osmolovskaya E.A."/>
            <person name="Tourova T.P."/>
            <person name="Chernych N.A."/>
            <person name="Lebedinsky A.V."/>
        </authorList>
    </citation>
    <scope>NUCLEOTIDE SEQUENCE [LARGE SCALE GENOMIC DNA]</scope>
    <source>
        <strain evidence="2 3">SR</strain>
    </source>
</reference>
<dbReference type="EMBL" id="QSLN01000003">
    <property type="protein sequence ID" value="RDV84067.1"/>
    <property type="molecule type" value="Genomic_DNA"/>
</dbReference>
<keyword evidence="3" id="KW-1185">Reference proteome</keyword>
<organism evidence="2 3">
    <name type="scientific">Ammonifex thiophilus</name>
    <dbReference type="NCBI Taxonomy" id="444093"/>
    <lineage>
        <taxon>Bacteria</taxon>
        <taxon>Bacillati</taxon>
        <taxon>Bacillota</taxon>
        <taxon>Clostridia</taxon>
        <taxon>Thermoanaerobacterales</taxon>
        <taxon>Thermoanaerobacteraceae</taxon>
        <taxon>Ammonifex</taxon>
    </lineage>
</organism>
<name>A0A3D8P6E6_9THEO</name>
<gene>
    <name evidence="2" type="ORF">DXX99_04355</name>
</gene>
<keyword evidence="1" id="KW-1133">Transmembrane helix</keyword>
<evidence type="ECO:0000256" key="1">
    <source>
        <dbReference type="SAM" id="Phobius"/>
    </source>
</evidence>
<feature type="transmembrane region" description="Helical" evidence="1">
    <location>
        <begin position="20"/>
        <end position="43"/>
    </location>
</feature>
<keyword evidence="1" id="KW-0812">Transmembrane</keyword>
<dbReference type="RefSeq" id="WP_115792287.1">
    <property type="nucleotide sequence ID" value="NZ_QSLN01000003.1"/>
</dbReference>
<dbReference type="InterPro" id="IPR007047">
    <property type="entry name" value="Flp_Fap"/>
</dbReference>
<dbReference type="Pfam" id="PF04964">
    <property type="entry name" value="Flp_Fap"/>
    <property type="match status" value="1"/>
</dbReference>
<keyword evidence="1" id="KW-0472">Membrane</keyword>
<protein>
    <submittedName>
        <fullName evidence="2">Flp family type IVb pilin</fullName>
    </submittedName>
</protein>
<evidence type="ECO:0000313" key="2">
    <source>
        <dbReference type="EMBL" id="RDV84067.1"/>
    </source>
</evidence>
<sequence length="57" mass="6327">MLAFWRELWRDEEGQGMAEYGLILALIAIVVIGALTVLGKALYDKFNEVGKTVQGTQ</sequence>
<evidence type="ECO:0000313" key="3">
    <source>
        <dbReference type="Proteomes" id="UP000256329"/>
    </source>
</evidence>
<dbReference type="Proteomes" id="UP000256329">
    <property type="component" value="Unassembled WGS sequence"/>
</dbReference>
<proteinExistence type="predicted"/>
<accession>A0A3D8P6E6</accession>